<proteinExistence type="predicted"/>
<organism evidence="2 3">
    <name type="scientific">Vibrio zhanjiangensis</name>
    <dbReference type="NCBI Taxonomy" id="1046128"/>
    <lineage>
        <taxon>Bacteria</taxon>
        <taxon>Pseudomonadati</taxon>
        <taxon>Pseudomonadota</taxon>
        <taxon>Gammaproteobacteria</taxon>
        <taxon>Vibrionales</taxon>
        <taxon>Vibrionaceae</taxon>
        <taxon>Vibrio</taxon>
    </lineage>
</organism>
<gene>
    <name evidence="2" type="ORF">GCM10007938_32940</name>
</gene>
<feature type="transmembrane region" description="Helical" evidence="1">
    <location>
        <begin position="75"/>
        <end position="94"/>
    </location>
</feature>
<feature type="transmembrane region" description="Helical" evidence="1">
    <location>
        <begin position="227"/>
        <end position="249"/>
    </location>
</feature>
<dbReference type="Pfam" id="PF05940">
    <property type="entry name" value="NnrS"/>
    <property type="match status" value="1"/>
</dbReference>
<dbReference type="InterPro" id="IPR010266">
    <property type="entry name" value="NnrS"/>
</dbReference>
<keyword evidence="1" id="KW-1133">Transmembrane helix</keyword>
<feature type="transmembrane region" description="Helical" evidence="1">
    <location>
        <begin position="196"/>
        <end position="215"/>
    </location>
</feature>
<feature type="transmembrane region" description="Helical" evidence="1">
    <location>
        <begin position="255"/>
        <end position="273"/>
    </location>
</feature>
<accession>A0ABQ6F4A6</accession>
<feature type="transmembrane region" description="Helical" evidence="1">
    <location>
        <begin position="165"/>
        <end position="184"/>
    </location>
</feature>
<evidence type="ECO:0000313" key="3">
    <source>
        <dbReference type="Proteomes" id="UP001157138"/>
    </source>
</evidence>
<evidence type="ECO:0000313" key="2">
    <source>
        <dbReference type="EMBL" id="GLT19512.1"/>
    </source>
</evidence>
<keyword evidence="3" id="KW-1185">Reference proteome</keyword>
<dbReference type="EMBL" id="BSPW01000077">
    <property type="protein sequence ID" value="GLT19512.1"/>
    <property type="molecule type" value="Genomic_DNA"/>
</dbReference>
<comment type="caution">
    <text evidence="2">The sequence shown here is derived from an EMBL/GenBank/DDBJ whole genome shotgun (WGS) entry which is preliminary data.</text>
</comment>
<keyword evidence="1" id="KW-0812">Transmembrane</keyword>
<sequence>MLFWTESPLWFIATIETLFIAVSAYEIGTRVIKSRGWRNAFFIPLFGLAIFANLASYAALQGIGHFSASAVWQAMLWWFTILLSIMGMRVIPFFTARRLEIPKPKAIIWLELFAILPMFVLFNLSFLPEEWGNWDEIPMLLSGAAHFIILLRWKPWRTYQEPLLWSLHLAYLCIPISLILRVGLNDVFAAHNILHLFAIGALGGLILSMITRVTMGHTGHSIYQGPNMAFGFAFLMAAALVRSVGVTLWPEHMSLLVDITGLLWILAFASYVTKFGAMLLKARVDGYPG</sequence>
<reference evidence="3" key="1">
    <citation type="journal article" date="2019" name="Int. J. Syst. Evol. Microbiol.">
        <title>The Global Catalogue of Microorganisms (GCM) 10K type strain sequencing project: providing services to taxonomists for standard genome sequencing and annotation.</title>
        <authorList>
            <consortium name="The Broad Institute Genomics Platform"/>
            <consortium name="The Broad Institute Genome Sequencing Center for Infectious Disease"/>
            <person name="Wu L."/>
            <person name="Ma J."/>
        </authorList>
    </citation>
    <scope>NUCLEOTIDE SEQUENCE [LARGE SCALE GENOMIC DNA]</scope>
    <source>
        <strain evidence="3">NBRC 108723</strain>
    </source>
</reference>
<evidence type="ECO:0000256" key="1">
    <source>
        <dbReference type="SAM" id="Phobius"/>
    </source>
</evidence>
<feature type="transmembrane region" description="Helical" evidence="1">
    <location>
        <begin position="106"/>
        <end position="125"/>
    </location>
</feature>
<name>A0ABQ6F4A6_9VIBR</name>
<evidence type="ECO:0008006" key="4">
    <source>
        <dbReference type="Google" id="ProtNLM"/>
    </source>
</evidence>
<keyword evidence="1" id="KW-0472">Membrane</keyword>
<dbReference type="Proteomes" id="UP001157138">
    <property type="component" value="Unassembled WGS sequence"/>
</dbReference>
<feature type="transmembrane region" description="Helical" evidence="1">
    <location>
        <begin position="7"/>
        <end position="28"/>
    </location>
</feature>
<feature type="transmembrane region" description="Helical" evidence="1">
    <location>
        <begin position="40"/>
        <end position="63"/>
    </location>
</feature>
<protein>
    <recommendedName>
        <fullName evidence="4">NnrS family protein</fullName>
    </recommendedName>
</protein>